<dbReference type="InterPro" id="IPR036937">
    <property type="entry name" value="Adhesion_dom_fimbrial_sf"/>
</dbReference>
<evidence type="ECO:0000256" key="1">
    <source>
        <dbReference type="SAM" id="SignalP"/>
    </source>
</evidence>
<dbReference type="Gene3D" id="2.60.40.1090">
    <property type="entry name" value="Fimbrial-type adhesion domain"/>
    <property type="match status" value="1"/>
</dbReference>
<dbReference type="EMBL" id="JBANEI010000013">
    <property type="protein sequence ID" value="MEI2683307.1"/>
    <property type="molecule type" value="Genomic_DNA"/>
</dbReference>
<feature type="chain" id="PRO_5046906425" description="Fimbrial adhesin MrpH C-terminal domain-containing protein" evidence="1">
    <location>
        <begin position="31"/>
        <end position="287"/>
    </location>
</feature>
<dbReference type="RefSeq" id="WP_143355102.1">
    <property type="nucleotide sequence ID" value="NZ_JACXBP010000009.1"/>
</dbReference>
<proteinExistence type="predicted"/>
<keyword evidence="1" id="KW-0732">Signal</keyword>
<evidence type="ECO:0000313" key="4">
    <source>
        <dbReference type="Proteomes" id="UP001306592"/>
    </source>
</evidence>
<feature type="signal peptide" evidence="1">
    <location>
        <begin position="1"/>
        <end position="30"/>
    </location>
</feature>
<reference evidence="3 4" key="1">
    <citation type="submission" date="2024-02" db="EMBL/GenBank/DDBJ databases">
        <title>First report Erwinia aphidicola in onion in Chile.</title>
        <authorList>
            <person name="Valenzuela M."/>
            <person name="Pena M."/>
            <person name="Dutta B."/>
        </authorList>
    </citation>
    <scope>NUCLEOTIDE SEQUENCE [LARGE SCALE GENOMIC DNA]</scope>
    <source>
        <strain evidence="3 4">QCJ3A</strain>
    </source>
</reference>
<dbReference type="InterPro" id="IPR057010">
    <property type="entry name" value="MrpH_C"/>
</dbReference>
<dbReference type="Proteomes" id="UP001306592">
    <property type="component" value="Unassembled WGS sequence"/>
</dbReference>
<protein>
    <recommendedName>
        <fullName evidence="2">Fimbrial adhesin MrpH C-terminal domain-containing protein</fullName>
    </recommendedName>
</protein>
<name>A0ABU8DIH3_ERWAP</name>
<feature type="domain" description="Fimbrial adhesin MrpH C-terminal" evidence="2">
    <location>
        <begin position="184"/>
        <end position="282"/>
    </location>
</feature>
<evidence type="ECO:0000313" key="3">
    <source>
        <dbReference type="EMBL" id="MEI2683307.1"/>
    </source>
</evidence>
<sequence>MICKLVNLSIKKPILLMLVFICASGNYAQAEVKLTEEWKELSNGLWSFFITPRGTLEPRYYNNPKCYVPTSNGYCNATWRLVITNGVANYSAICRPMVRIPRGTSYKASMNLINAQTMGERCGIGNFEVNGNEKICFYNTTDGTWKDDQQSIYNGINFYGNEYCYGNGEGAVKPPIEPVNCNIGDITINHNQVPANEINNSLASALSKITCNRKANIKLSIKNSGKVTLNKDGTLYSTISINGTAGGGQITVEKEVSIDVTSKLSYIGKDHLNGDFNNTAVLTYTFQ</sequence>
<dbReference type="Pfam" id="PF24223">
    <property type="entry name" value="MrpH_C"/>
    <property type="match status" value="1"/>
</dbReference>
<accession>A0ABU8DIH3</accession>
<organism evidence="3 4">
    <name type="scientific">Erwinia aphidicola</name>
    <dbReference type="NCBI Taxonomy" id="68334"/>
    <lineage>
        <taxon>Bacteria</taxon>
        <taxon>Pseudomonadati</taxon>
        <taxon>Pseudomonadota</taxon>
        <taxon>Gammaproteobacteria</taxon>
        <taxon>Enterobacterales</taxon>
        <taxon>Erwiniaceae</taxon>
        <taxon>Erwinia</taxon>
    </lineage>
</organism>
<evidence type="ECO:0000259" key="2">
    <source>
        <dbReference type="Pfam" id="PF24223"/>
    </source>
</evidence>
<gene>
    <name evidence="3" type="ORF">V8N49_16795</name>
</gene>
<keyword evidence="4" id="KW-1185">Reference proteome</keyword>
<comment type="caution">
    <text evidence="3">The sequence shown here is derived from an EMBL/GenBank/DDBJ whole genome shotgun (WGS) entry which is preliminary data.</text>
</comment>